<protein>
    <recommendedName>
        <fullName evidence="4">DUF4939 domain-containing protein</fullName>
    </recommendedName>
</protein>
<reference evidence="3" key="1">
    <citation type="journal article" date="2017" name="Nat. Ecol. Evol.">
        <title>Genome expansion and lineage-specific genetic innovations in the forest pathogenic fungi Armillaria.</title>
        <authorList>
            <person name="Sipos G."/>
            <person name="Prasanna A.N."/>
            <person name="Walter M.C."/>
            <person name="O'Connor E."/>
            <person name="Balint B."/>
            <person name="Krizsan K."/>
            <person name="Kiss B."/>
            <person name="Hess J."/>
            <person name="Varga T."/>
            <person name="Slot J."/>
            <person name="Riley R."/>
            <person name="Boka B."/>
            <person name="Rigling D."/>
            <person name="Barry K."/>
            <person name="Lee J."/>
            <person name="Mihaltcheva S."/>
            <person name="LaButti K."/>
            <person name="Lipzen A."/>
            <person name="Waldron R."/>
            <person name="Moloney N.M."/>
            <person name="Sperisen C."/>
            <person name="Kredics L."/>
            <person name="Vagvoelgyi C."/>
            <person name="Patrignani A."/>
            <person name="Fitzpatrick D."/>
            <person name="Nagy I."/>
            <person name="Doyle S."/>
            <person name="Anderson J.B."/>
            <person name="Grigoriev I.V."/>
            <person name="Gueldener U."/>
            <person name="Muensterkoetter M."/>
            <person name="Nagy L.G."/>
        </authorList>
    </citation>
    <scope>NUCLEOTIDE SEQUENCE [LARGE SCALE GENOMIC DNA]</scope>
    <source>
        <strain evidence="3">C18/9</strain>
    </source>
</reference>
<organism evidence="2 3">
    <name type="scientific">Armillaria ostoyae</name>
    <name type="common">Armillaria root rot fungus</name>
    <dbReference type="NCBI Taxonomy" id="47428"/>
    <lineage>
        <taxon>Eukaryota</taxon>
        <taxon>Fungi</taxon>
        <taxon>Dikarya</taxon>
        <taxon>Basidiomycota</taxon>
        <taxon>Agaricomycotina</taxon>
        <taxon>Agaricomycetes</taxon>
        <taxon>Agaricomycetidae</taxon>
        <taxon>Agaricales</taxon>
        <taxon>Marasmiineae</taxon>
        <taxon>Physalacriaceae</taxon>
        <taxon>Armillaria</taxon>
    </lineage>
</organism>
<feature type="compositionally biased region" description="Basic and acidic residues" evidence="1">
    <location>
        <begin position="88"/>
        <end position="99"/>
    </location>
</feature>
<feature type="compositionally biased region" description="Low complexity" evidence="1">
    <location>
        <begin position="1"/>
        <end position="17"/>
    </location>
</feature>
<dbReference type="STRING" id="47428.A0A284SAC4"/>
<feature type="compositionally biased region" description="Basic and acidic residues" evidence="1">
    <location>
        <begin position="195"/>
        <end position="204"/>
    </location>
</feature>
<proteinExistence type="predicted"/>
<dbReference type="AlphaFoldDB" id="A0A284SAC4"/>
<accession>A0A284SAC4</accession>
<feature type="region of interest" description="Disordered" evidence="1">
    <location>
        <begin position="1"/>
        <end position="258"/>
    </location>
</feature>
<dbReference type="EMBL" id="FUEG01000051">
    <property type="protein sequence ID" value="SJL17960.1"/>
    <property type="molecule type" value="Genomic_DNA"/>
</dbReference>
<feature type="compositionally biased region" description="Polar residues" evidence="1">
    <location>
        <begin position="71"/>
        <end position="86"/>
    </location>
</feature>
<feature type="compositionally biased region" description="Pro residues" evidence="1">
    <location>
        <begin position="240"/>
        <end position="254"/>
    </location>
</feature>
<feature type="compositionally biased region" description="Low complexity" evidence="1">
    <location>
        <begin position="100"/>
        <end position="113"/>
    </location>
</feature>
<feature type="compositionally biased region" description="Low complexity" evidence="1">
    <location>
        <begin position="179"/>
        <end position="192"/>
    </location>
</feature>
<evidence type="ECO:0000256" key="1">
    <source>
        <dbReference type="SAM" id="MobiDB-lite"/>
    </source>
</evidence>
<keyword evidence="3" id="KW-1185">Reference proteome</keyword>
<name>A0A284SAC4_ARMOS</name>
<sequence>MDPTSSGTSSQRPTSSSLAPIKLLHGSSDNEMSKNNINSAERGEHQWAGTSPSNEAIPSWPWEETRPSPRVFSTTKTMTTMASPQDTYYREGDQYKRQEPSSSWSSPYLSWPPDNETRMPLASNQFDTFNYDQETFENLGQDDLWTEQERITAHEPAASTQVPTTEQKAPTTPQPTPPTQQQGAPTTGKGTPRAQEQEAERNTHAELYQLGKGKKPDKPPPPAPNWRRSLKDRNDRWSVPRPPPRWKAPDPYPTPVREAPDEAPWLGIKPIMVKPPLPFDGQYNDIERFIGNCFTYFKVFASFFQVPSSRVTFAVSHLEGNAKTWWVHTCQEFWCDDDDDLEPPRFRLPSWWEFVSLLTVQFHDPASEEVHERRMFDLR</sequence>
<dbReference type="OMA" id="PCELPRA"/>
<evidence type="ECO:0000313" key="3">
    <source>
        <dbReference type="Proteomes" id="UP000219338"/>
    </source>
</evidence>
<feature type="compositionally biased region" description="Polar residues" evidence="1">
    <location>
        <begin position="122"/>
        <end position="138"/>
    </location>
</feature>
<dbReference type="OrthoDB" id="9445845at2759"/>
<dbReference type="Proteomes" id="UP000219338">
    <property type="component" value="Unassembled WGS sequence"/>
</dbReference>
<evidence type="ECO:0008006" key="4">
    <source>
        <dbReference type="Google" id="ProtNLM"/>
    </source>
</evidence>
<feature type="compositionally biased region" description="Polar residues" evidence="1">
    <location>
        <begin position="27"/>
        <end position="39"/>
    </location>
</feature>
<evidence type="ECO:0000313" key="2">
    <source>
        <dbReference type="EMBL" id="SJL17960.1"/>
    </source>
</evidence>
<gene>
    <name evidence="2" type="ORF">ARMOST_21531</name>
</gene>
<feature type="compositionally biased region" description="Basic and acidic residues" evidence="1">
    <location>
        <begin position="229"/>
        <end position="238"/>
    </location>
</feature>